<keyword evidence="14" id="KW-1185">Reference proteome</keyword>
<dbReference type="InterPro" id="IPR000394">
    <property type="entry name" value="RNA_pol_sigma_54"/>
</dbReference>
<keyword evidence="7 9" id="KW-0238">DNA-binding</keyword>
<evidence type="ECO:0000256" key="10">
    <source>
        <dbReference type="SAM" id="MobiDB-lite"/>
    </source>
</evidence>
<dbReference type="GO" id="GO:0000428">
    <property type="term" value="C:DNA-directed RNA polymerase complex"/>
    <property type="evidence" value="ECO:0007669"/>
    <property type="project" value="UniProtKB-KW"/>
</dbReference>
<dbReference type="PRINTS" id="PR00045">
    <property type="entry name" value="SIGMA54FCT"/>
</dbReference>
<keyword evidence="6 9" id="KW-0731">Sigma factor</keyword>
<dbReference type="PROSITE" id="PS50044">
    <property type="entry name" value="SIGMA54_3"/>
    <property type="match status" value="1"/>
</dbReference>
<dbReference type="GO" id="GO:0001216">
    <property type="term" value="F:DNA-binding transcription activator activity"/>
    <property type="evidence" value="ECO:0007669"/>
    <property type="project" value="InterPro"/>
</dbReference>
<dbReference type="Pfam" id="PF04963">
    <property type="entry name" value="Sigma54_CBD"/>
    <property type="match status" value="1"/>
</dbReference>
<evidence type="ECO:0000256" key="3">
    <source>
        <dbReference type="ARBA" id="ARBA00022679"/>
    </source>
</evidence>
<dbReference type="Gene3D" id="1.10.10.60">
    <property type="entry name" value="Homeodomain-like"/>
    <property type="match status" value="1"/>
</dbReference>
<reference evidence="13 14" key="1">
    <citation type="submission" date="2020-04" db="EMBL/GenBank/DDBJ databases">
        <title>Description of novel Gluconacetobacter.</title>
        <authorList>
            <person name="Sombolestani A."/>
        </authorList>
    </citation>
    <scope>NUCLEOTIDE SEQUENCE [LARGE SCALE GENOMIC DNA]</scope>
    <source>
        <strain evidence="13 14">LMG 27802</strain>
    </source>
</reference>
<evidence type="ECO:0000313" key="13">
    <source>
        <dbReference type="EMBL" id="MBB2201193.1"/>
    </source>
</evidence>
<protein>
    <recommendedName>
        <fullName evidence="9">RNA polymerase sigma-54 factor</fullName>
    </recommendedName>
</protein>
<evidence type="ECO:0000256" key="5">
    <source>
        <dbReference type="ARBA" id="ARBA00023015"/>
    </source>
</evidence>
<keyword evidence="8 9" id="KW-0804">Transcription</keyword>
<dbReference type="Pfam" id="PF04552">
    <property type="entry name" value="Sigma54_DBD"/>
    <property type="match status" value="1"/>
</dbReference>
<comment type="function">
    <text evidence="9">Sigma factors are initiation factors that promote the attachment of RNA polymerase to specific initiation sites and are then released.</text>
</comment>
<dbReference type="InterPro" id="IPR007634">
    <property type="entry name" value="RNA_pol_sigma_54_DNA-bd"/>
</dbReference>
<dbReference type="Pfam" id="PF00309">
    <property type="entry name" value="Sigma54_AID"/>
    <property type="match status" value="1"/>
</dbReference>
<accession>A0A7W4K6B5</accession>
<dbReference type="GO" id="GO:0003677">
    <property type="term" value="F:DNA binding"/>
    <property type="evidence" value="ECO:0007669"/>
    <property type="project" value="UniProtKB-KW"/>
</dbReference>
<evidence type="ECO:0000256" key="2">
    <source>
        <dbReference type="ARBA" id="ARBA00022478"/>
    </source>
</evidence>
<evidence type="ECO:0000256" key="9">
    <source>
        <dbReference type="PIRNR" id="PIRNR000774"/>
    </source>
</evidence>
<feature type="domain" description="RNA polymerase sigma factor 54 DNA-binding" evidence="11">
    <location>
        <begin position="320"/>
        <end position="477"/>
    </location>
</feature>
<keyword evidence="2 9" id="KW-0240">DNA-directed RNA polymerase</keyword>
<dbReference type="InterPro" id="IPR038709">
    <property type="entry name" value="RpoN_core-bd_sf"/>
</dbReference>
<comment type="caution">
    <text evidence="13">The sequence shown here is derived from an EMBL/GenBank/DDBJ whole genome shotgun (WGS) entry which is preliminary data.</text>
</comment>
<dbReference type="PIRSF" id="PIRSF000774">
    <property type="entry name" value="RpoN"/>
    <property type="match status" value="1"/>
</dbReference>
<evidence type="ECO:0000256" key="7">
    <source>
        <dbReference type="ARBA" id="ARBA00023125"/>
    </source>
</evidence>
<keyword evidence="5 9" id="KW-0805">Transcription regulation</keyword>
<dbReference type="GO" id="GO:0016987">
    <property type="term" value="F:sigma factor activity"/>
    <property type="evidence" value="ECO:0007669"/>
    <property type="project" value="UniProtKB-KW"/>
</dbReference>
<feature type="region of interest" description="Disordered" evidence="10">
    <location>
        <begin position="103"/>
        <end position="122"/>
    </location>
</feature>
<dbReference type="NCBIfam" id="NF004596">
    <property type="entry name" value="PRK05932.1-3"/>
    <property type="match status" value="1"/>
</dbReference>
<dbReference type="PROSITE" id="PS00718">
    <property type="entry name" value="SIGMA54_2"/>
    <property type="match status" value="1"/>
</dbReference>
<keyword evidence="3 9" id="KW-0808">Transferase</keyword>
<evidence type="ECO:0000313" key="14">
    <source>
        <dbReference type="Proteomes" id="UP000578030"/>
    </source>
</evidence>
<dbReference type="EMBL" id="JABEQM010000004">
    <property type="protein sequence ID" value="MBB2201193.1"/>
    <property type="molecule type" value="Genomic_DNA"/>
</dbReference>
<dbReference type="Proteomes" id="UP000578030">
    <property type="component" value="Unassembled WGS sequence"/>
</dbReference>
<dbReference type="NCBIfam" id="NF009118">
    <property type="entry name" value="PRK12469.1"/>
    <property type="match status" value="1"/>
</dbReference>
<dbReference type="Gene3D" id="1.10.10.1330">
    <property type="entry name" value="RNA polymerase sigma-54 factor, core-binding domain"/>
    <property type="match status" value="1"/>
</dbReference>
<dbReference type="RefSeq" id="WP_182956235.1">
    <property type="nucleotide sequence ID" value="NZ_JABEQM010000004.1"/>
</dbReference>
<evidence type="ECO:0000256" key="8">
    <source>
        <dbReference type="ARBA" id="ARBA00023163"/>
    </source>
</evidence>
<feature type="domain" description="RNA polymerase sigma factor 54 core-binding" evidence="12">
    <location>
        <begin position="125"/>
        <end position="303"/>
    </location>
</feature>
<dbReference type="GO" id="GO:0006352">
    <property type="term" value="P:DNA-templated transcription initiation"/>
    <property type="evidence" value="ECO:0007669"/>
    <property type="project" value="InterPro"/>
</dbReference>
<dbReference type="GO" id="GO:0016779">
    <property type="term" value="F:nucleotidyltransferase activity"/>
    <property type="evidence" value="ECO:0007669"/>
    <property type="project" value="UniProtKB-KW"/>
</dbReference>
<dbReference type="InterPro" id="IPR007046">
    <property type="entry name" value="RNA_pol_sigma_54_core-bd"/>
</dbReference>
<gene>
    <name evidence="13" type="primary">rpoN</name>
    <name evidence="13" type="ORF">HLH28_06290</name>
</gene>
<dbReference type="PANTHER" id="PTHR32248">
    <property type="entry name" value="RNA POLYMERASE SIGMA-54 FACTOR"/>
    <property type="match status" value="1"/>
</dbReference>
<keyword evidence="4 9" id="KW-0548">Nucleotidyltransferase</keyword>
<name>A0A7W4K6B5_9PROT</name>
<sequence length="483" mass="52986">MAIGPKLALRQAQSLVMTPQLRQAILLLQLSNLDACSFIETELERNPLLEVGDRPDDPSGPDDIIQATGSHPGIRSAPFASGAIDEGAAFSASWRMQGRRTYDVRPAHDDGPQSGRDPNMLACPPPSLADRLAEQLRLSPFDAGDRLIGAHLITLLDEAGRLPVTNAATALSLGTTSERVERVRQAMMRFEPTGLFAHDVGECFAAQLRERGRLDPAMAALLRHLDLVARRDMRRLQAICGVDADDLADMIAELRTLSPYPGRDTDHPPAAAIVPDVLMSPAPDGDWFLELNPETTPRVVVNSALGTRITLRAGREERRFLNERLASANWLVRALQQRADTIIRVATAIMRRQDAFLEHGVGHLRPLGLRNIADAVALHESTVSRVTAHKYIATPRGIFELKYFFSTAIPGLSGDSHSAEAIRHRIRALVAAEMGDAVLSDDAIVNLLRDEGIDIARRTVAKYRDALKIPSSVQRKREKAFRA</sequence>
<dbReference type="AlphaFoldDB" id="A0A7W4K6B5"/>
<evidence type="ECO:0000256" key="6">
    <source>
        <dbReference type="ARBA" id="ARBA00023082"/>
    </source>
</evidence>
<evidence type="ECO:0000256" key="1">
    <source>
        <dbReference type="ARBA" id="ARBA00008798"/>
    </source>
</evidence>
<proteinExistence type="inferred from homology"/>
<evidence type="ECO:0000256" key="4">
    <source>
        <dbReference type="ARBA" id="ARBA00022695"/>
    </source>
</evidence>
<evidence type="ECO:0000259" key="11">
    <source>
        <dbReference type="Pfam" id="PF04552"/>
    </source>
</evidence>
<dbReference type="PANTHER" id="PTHR32248:SF4">
    <property type="entry name" value="RNA POLYMERASE SIGMA-54 FACTOR"/>
    <property type="match status" value="1"/>
</dbReference>
<dbReference type="PROSITE" id="PS00717">
    <property type="entry name" value="SIGMA54_1"/>
    <property type="match status" value="1"/>
</dbReference>
<dbReference type="NCBIfam" id="TIGR02395">
    <property type="entry name" value="rpoN_sigma"/>
    <property type="match status" value="1"/>
</dbReference>
<evidence type="ECO:0000259" key="12">
    <source>
        <dbReference type="Pfam" id="PF04963"/>
    </source>
</evidence>
<comment type="similarity">
    <text evidence="1 9">Belongs to the sigma-54 factor family.</text>
</comment>
<organism evidence="13 14">
    <name type="scientific">Gluconacetobacter tumulisoli</name>
    <dbReference type="NCBI Taxonomy" id="1286189"/>
    <lineage>
        <taxon>Bacteria</taxon>
        <taxon>Pseudomonadati</taxon>
        <taxon>Pseudomonadota</taxon>
        <taxon>Alphaproteobacteria</taxon>
        <taxon>Acetobacterales</taxon>
        <taxon>Acetobacteraceae</taxon>
        <taxon>Gluconacetobacter</taxon>
    </lineage>
</organism>